<reference evidence="1 2" key="1">
    <citation type="submission" date="2022-11" db="EMBL/GenBank/DDBJ databases">
        <title>Nonomuraea corallina sp. nov., a new species of the genus Nonomuraea isolated from sea side sediment in Thai sea.</title>
        <authorList>
            <person name="Ngamcharungchit C."/>
            <person name="Matsumoto A."/>
            <person name="Suriyachadkun C."/>
            <person name="Panbangred W."/>
            <person name="Inahashi Y."/>
            <person name="Intra B."/>
        </authorList>
    </citation>
    <scope>NUCLEOTIDE SEQUENCE [LARGE SCALE GENOMIC DNA]</scope>
    <source>
        <strain evidence="1 2">DSM 43553</strain>
    </source>
</reference>
<accession>A0ABT4T022</accession>
<dbReference type="EMBL" id="JAPNUD010000046">
    <property type="protein sequence ID" value="MDA0642619.1"/>
    <property type="molecule type" value="Genomic_DNA"/>
</dbReference>
<organism evidence="1 2">
    <name type="scientific">Nonomuraea ferruginea</name>
    <dbReference type="NCBI Taxonomy" id="46174"/>
    <lineage>
        <taxon>Bacteria</taxon>
        <taxon>Bacillati</taxon>
        <taxon>Actinomycetota</taxon>
        <taxon>Actinomycetes</taxon>
        <taxon>Streptosporangiales</taxon>
        <taxon>Streptosporangiaceae</taxon>
        <taxon>Nonomuraea</taxon>
    </lineage>
</organism>
<protein>
    <submittedName>
        <fullName evidence="1">DUF3224 domain-containing protein</fullName>
    </submittedName>
</protein>
<evidence type="ECO:0000313" key="1">
    <source>
        <dbReference type="EMBL" id="MDA0642619.1"/>
    </source>
</evidence>
<dbReference type="RefSeq" id="WP_148030088.1">
    <property type="nucleotide sequence ID" value="NZ_BAABFD010000031.1"/>
</dbReference>
<keyword evidence="2" id="KW-1185">Reference proteome</keyword>
<dbReference type="InterPro" id="IPR021607">
    <property type="entry name" value="DUF3224"/>
</dbReference>
<name>A0ABT4T022_9ACTN</name>
<sequence length="135" mass="14656">MIVKGPFETSDWHAEQPFEQHDDVSLGRVTMTKTFHGGLTATSTVHLTVVTTPVEESKAYVAVERIEGTLNGRAGSFVVQHNAASDRGTQSLRISVVPDSATGELRGLRGEMDIEITEDGAHSYVFDYTLEGPAH</sequence>
<dbReference type="Pfam" id="PF11528">
    <property type="entry name" value="DUF3224"/>
    <property type="match status" value="1"/>
</dbReference>
<evidence type="ECO:0000313" key="2">
    <source>
        <dbReference type="Proteomes" id="UP001212498"/>
    </source>
</evidence>
<gene>
    <name evidence="1" type="ORF">OUY24_18480</name>
</gene>
<comment type="caution">
    <text evidence="1">The sequence shown here is derived from an EMBL/GenBank/DDBJ whole genome shotgun (WGS) entry which is preliminary data.</text>
</comment>
<dbReference type="InterPro" id="IPR023159">
    <property type="entry name" value="SO1590-like_sf"/>
</dbReference>
<proteinExistence type="predicted"/>
<dbReference type="Proteomes" id="UP001212498">
    <property type="component" value="Unassembled WGS sequence"/>
</dbReference>
<dbReference type="Gene3D" id="2.40.350.10">
    <property type="entry name" value="SO1590-like"/>
    <property type="match status" value="1"/>
</dbReference>
<dbReference type="SUPFAM" id="SSF159238">
    <property type="entry name" value="SO1590-like"/>
    <property type="match status" value="1"/>
</dbReference>